<protein>
    <recommendedName>
        <fullName evidence="4">Lipoprotein</fullName>
    </recommendedName>
</protein>
<dbReference type="EMBL" id="JAEHJZ010000042">
    <property type="protein sequence ID" value="MBJ7882275.1"/>
    <property type="molecule type" value="Genomic_DNA"/>
</dbReference>
<evidence type="ECO:0000313" key="3">
    <source>
        <dbReference type="Proteomes" id="UP000662373"/>
    </source>
</evidence>
<evidence type="ECO:0000313" key="2">
    <source>
        <dbReference type="EMBL" id="MBJ7882275.1"/>
    </source>
</evidence>
<reference evidence="2 3" key="1">
    <citation type="submission" date="2020-09" db="EMBL/GenBank/DDBJ databases">
        <title>Draft genome of Gelidibacter salicanalis PAMC21136.</title>
        <authorList>
            <person name="Park H."/>
        </authorList>
    </citation>
    <scope>NUCLEOTIDE SEQUENCE [LARGE SCALE GENOMIC DNA]</scope>
    <source>
        <strain evidence="2 3">PAMC21136</strain>
    </source>
</reference>
<evidence type="ECO:0000256" key="1">
    <source>
        <dbReference type="SAM" id="SignalP"/>
    </source>
</evidence>
<dbReference type="Proteomes" id="UP000662373">
    <property type="component" value="Unassembled WGS sequence"/>
</dbReference>
<evidence type="ECO:0008006" key="4">
    <source>
        <dbReference type="Google" id="ProtNLM"/>
    </source>
</evidence>
<proteinExistence type="predicted"/>
<dbReference type="PROSITE" id="PS51257">
    <property type="entry name" value="PROKAR_LIPOPROTEIN"/>
    <property type="match status" value="1"/>
</dbReference>
<dbReference type="RefSeq" id="WP_199602087.1">
    <property type="nucleotide sequence ID" value="NZ_JAEHJZ010000042.1"/>
</dbReference>
<organism evidence="2 3">
    <name type="scientific">Gelidibacter salicanalis</name>
    <dbReference type="NCBI Taxonomy" id="291193"/>
    <lineage>
        <taxon>Bacteria</taxon>
        <taxon>Pseudomonadati</taxon>
        <taxon>Bacteroidota</taxon>
        <taxon>Flavobacteriia</taxon>
        <taxon>Flavobacteriales</taxon>
        <taxon>Flavobacteriaceae</taxon>
        <taxon>Gelidibacter</taxon>
    </lineage>
</organism>
<comment type="caution">
    <text evidence="2">The sequence shown here is derived from an EMBL/GenBank/DDBJ whole genome shotgun (WGS) entry which is preliminary data.</text>
</comment>
<keyword evidence="3" id="KW-1185">Reference proteome</keyword>
<feature type="chain" id="PRO_5037094390" description="Lipoprotein" evidence="1">
    <location>
        <begin position="22"/>
        <end position="151"/>
    </location>
</feature>
<accession>A0A934KUJ4</accession>
<gene>
    <name evidence="2" type="ORF">JEM65_16705</name>
</gene>
<feature type="signal peptide" evidence="1">
    <location>
        <begin position="1"/>
        <end position="21"/>
    </location>
</feature>
<name>A0A934KUJ4_9FLAO</name>
<dbReference type="AlphaFoldDB" id="A0A934KUJ4"/>
<sequence>MYKYLSLFAIAFIIVSCGVNKDTTSKNLESQAIKINANKNLIETRTEGVLTDNEGFKDIGSFKYSVFYDATTKDLSKIINIEIIDKSITESYYFADNKLFLIVSEAVQIPAKKIYVHNKKIISSESVEPEEQQLLLEKGIRFQKEFQNNYK</sequence>
<keyword evidence="1" id="KW-0732">Signal</keyword>